<keyword evidence="3" id="KW-1185">Reference proteome</keyword>
<accession>A0ABV4HVQ3</accession>
<name>A0ABV4HVQ3_9GAMM</name>
<keyword evidence="1" id="KW-0732">Signal</keyword>
<feature type="signal peptide" evidence="1">
    <location>
        <begin position="1"/>
        <end position="34"/>
    </location>
</feature>
<organism evidence="2 3">
    <name type="scientific">Luteimonas salinilitoris</name>
    <dbReference type="NCBI Taxonomy" id="3237697"/>
    <lineage>
        <taxon>Bacteria</taxon>
        <taxon>Pseudomonadati</taxon>
        <taxon>Pseudomonadota</taxon>
        <taxon>Gammaproteobacteria</taxon>
        <taxon>Lysobacterales</taxon>
        <taxon>Lysobacteraceae</taxon>
        <taxon>Luteimonas</taxon>
    </lineage>
</organism>
<dbReference type="Proteomes" id="UP001566331">
    <property type="component" value="Unassembled WGS sequence"/>
</dbReference>
<proteinExistence type="predicted"/>
<evidence type="ECO:0008006" key="4">
    <source>
        <dbReference type="Google" id="ProtNLM"/>
    </source>
</evidence>
<evidence type="ECO:0000256" key="1">
    <source>
        <dbReference type="SAM" id="SignalP"/>
    </source>
</evidence>
<reference evidence="2 3" key="1">
    <citation type="submission" date="2024-07" db="EMBL/GenBank/DDBJ databases">
        <title>Luteimonas salilacus sp. nov., isolated from the shore soil of Salt Lake in Tibet of China.</title>
        <authorList>
            <person name="Zhang X."/>
            <person name="Li A."/>
        </authorList>
    </citation>
    <scope>NUCLEOTIDE SEQUENCE [LARGE SCALE GENOMIC DNA]</scope>
    <source>
        <strain evidence="2 3">B3-2-R+30</strain>
    </source>
</reference>
<sequence>MNLERRGFYQSVSLGLILAVIAMSLSLAALPAHAQQVALRTCVLNGSVFFPLELTPTTAGVFAAGNASVCTDQTLGTGISGEFIISGYGSASCLTQSFRGDLTILWNNNNTSEVSFSPALSGVGAYVGRVESGELAGTTVALVLTPPVGAELIQCTLGGVNEYAVTGSLSFIQVY</sequence>
<feature type="chain" id="PRO_5045494023" description="Spore coat protein U domain-containing protein" evidence="1">
    <location>
        <begin position="35"/>
        <end position="175"/>
    </location>
</feature>
<protein>
    <recommendedName>
        <fullName evidence="4">Spore coat protein U domain-containing protein</fullName>
    </recommendedName>
</protein>
<dbReference type="EMBL" id="JBFWIC010000055">
    <property type="protein sequence ID" value="MEZ0476842.1"/>
    <property type="molecule type" value="Genomic_DNA"/>
</dbReference>
<evidence type="ECO:0000313" key="2">
    <source>
        <dbReference type="EMBL" id="MEZ0476842.1"/>
    </source>
</evidence>
<evidence type="ECO:0000313" key="3">
    <source>
        <dbReference type="Proteomes" id="UP001566331"/>
    </source>
</evidence>
<comment type="caution">
    <text evidence="2">The sequence shown here is derived from an EMBL/GenBank/DDBJ whole genome shotgun (WGS) entry which is preliminary data.</text>
</comment>
<dbReference type="RefSeq" id="WP_370565838.1">
    <property type="nucleotide sequence ID" value="NZ_JBFWIB010000030.1"/>
</dbReference>
<gene>
    <name evidence="2" type="ORF">AB6713_19880</name>
</gene>